<gene>
    <name evidence="4" type="ORF">G3O08_11135</name>
</gene>
<sequence length="138" mass="15651">MIRGFACGVFDFYHPGHVLMLQECAANCDHLTVAINTADNFDEKINPGKRKPVFSAEERKMIISSIKYVDEVKFYTSEDELTDLMKKGSFDIRFLGDDYRGKPITAGEAIPKIHYLDRSHGYSTTAILTKVAERLKNI</sequence>
<dbReference type="InterPro" id="IPR004821">
    <property type="entry name" value="Cyt_trans-like"/>
</dbReference>
<feature type="domain" description="Cytidyltransferase-like" evidence="3">
    <location>
        <begin position="5"/>
        <end position="99"/>
    </location>
</feature>
<dbReference type="PANTHER" id="PTHR43793:SF1">
    <property type="entry name" value="FAD SYNTHASE"/>
    <property type="match status" value="1"/>
</dbReference>
<dbReference type="EMBL" id="JAAGVY010000019">
    <property type="protein sequence ID" value="NEN24053.1"/>
    <property type="molecule type" value="Genomic_DNA"/>
</dbReference>
<dbReference type="Gene3D" id="3.40.50.620">
    <property type="entry name" value="HUPs"/>
    <property type="match status" value="1"/>
</dbReference>
<comment type="caution">
    <text evidence="4">The sequence shown here is derived from an EMBL/GenBank/DDBJ whole genome shotgun (WGS) entry which is preliminary data.</text>
</comment>
<dbReference type="Pfam" id="PF01467">
    <property type="entry name" value="CTP_transf_like"/>
    <property type="match status" value="1"/>
</dbReference>
<dbReference type="SUPFAM" id="SSF52374">
    <property type="entry name" value="Nucleotidylyl transferase"/>
    <property type="match status" value="1"/>
</dbReference>
<dbReference type="RefSeq" id="WP_163285449.1">
    <property type="nucleotide sequence ID" value="NZ_JAAGVY010000019.1"/>
</dbReference>
<dbReference type="Proteomes" id="UP000486602">
    <property type="component" value="Unassembled WGS sequence"/>
</dbReference>
<keyword evidence="5" id="KW-1185">Reference proteome</keyword>
<keyword evidence="1 4" id="KW-0808">Transferase</keyword>
<evidence type="ECO:0000256" key="1">
    <source>
        <dbReference type="ARBA" id="ARBA00022679"/>
    </source>
</evidence>
<name>A0A7K3WQU8_9FLAO</name>
<evidence type="ECO:0000259" key="3">
    <source>
        <dbReference type="Pfam" id="PF01467"/>
    </source>
</evidence>
<accession>A0A7K3WQU8</accession>
<dbReference type="AlphaFoldDB" id="A0A7K3WQU8"/>
<evidence type="ECO:0000313" key="5">
    <source>
        <dbReference type="Proteomes" id="UP000486602"/>
    </source>
</evidence>
<dbReference type="InterPro" id="IPR050385">
    <property type="entry name" value="Archaeal_FAD_synthase"/>
</dbReference>
<dbReference type="InterPro" id="IPR014729">
    <property type="entry name" value="Rossmann-like_a/b/a_fold"/>
</dbReference>
<dbReference type="PANTHER" id="PTHR43793">
    <property type="entry name" value="FAD SYNTHASE"/>
    <property type="match status" value="1"/>
</dbReference>
<protein>
    <submittedName>
        <fullName evidence="4">Adenylyltransferase/cytidyltransferase family protein</fullName>
    </submittedName>
</protein>
<dbReference type="NCBIfam" id="TIGR00125">
    <property type="entry name" value="cyt_tran_rel"/>
    <property type="match status" value="1"/>
</dbReference>
<proteinExistence type="predicted"/>
<organism evidence="4 5">
    <name type="scientific">Cryomorpha ignava</name>
    <dbReference type="NCBI Taxonomy" id="101383"/>
    <lineage>
        <taxon>Bacteria</taxon>
        <taxon>Pseudomonadati</taxon>
        <taxon>Bacteroidota</taxon>
        <taxon>Flavobacteriia</taxon>
        <taxon>Flavobacteriales</taxon>
        <taxon>Cryomorphaceae</taxon>
        <taxon>Cryomorpha</taxon>
    </lineage>
</organism>
<reference evidence="4 5" key="1">
    <citation type="submission" date="2020-02" db="EMBL/GenBank/DDBJ databases">
        <title>Out from the shadows clarifying the taxonomy of the family Cryomorphaceae and related taxa by utilizing the GTDB taxonomic framework.</title>
        <authorList>
            <person name="Bowman J.P."/>
        </authorList>
    </citation>
    <scope>NUCLEOTIDE SEQUENCE [LARGE SCALE GENOMIC DNA]</scope>
    <source>
        <strain evidence="4 5">QSSC 1-22</strain>
    </source>
</reference>
<evidence type="ECO:0000313" key="4">
    <source>
        <dbReference type="EMBL" id="NEN24053.1"/>
    </source>
</evidence>
<evidence type="ECO:0000256" key="2">
    <source>
        <dbReference type="ARBA" id="ARBA00022695"/>
    </source>
</evidence>
<dbReference type="GO" id="GO:0016779">
    <property type="term" value="F:nucleotidyltransferase activity"/>
    <property type="evidence" value="ECO:0007669"/>
    <property type="project" value="UniProtKB-KW"/>
</dbReference>
<keyword evidence="2 4" id="KW-0548">Nucleotidyltransferase</keyword>